<evidence type="ECO:0000256" key="3">
    <source>
        <dbReference type="SAM" id="Phobius"/>
    </source>
</evidence>
<dbReference type="InterPro" id="IPR011055">
    <property type="entry name" value="Dup_hybrid_motif"/>
</dbReference>
<gene>
    <name evidence="5" type="ORF">G3480_17400</name>
</gene>
<dbReference type="PANTHER" id="PTHR21666">
    <property type="entry name" value="PEPTIDASE-RELATED"/>
    <property type="match status" value="1"/>
</dbReference>
<dbReference type="PROSITE" id="PS51782">
    <property type="entry name" value="LYSM"/>
    <property type="match status" value="1"/>
</dbReference>
<dbReference type="GO" id="GO:0009279">
    <property type="term" value="C:cell outer membrane"/>
    <property type="evidence" value="ECO:0007669"/>
    <property type="project" value="TreeGrafter"/>
</dbReference>
<evidence type="ECO:0000256" key="1">
    <source>
        <dbReference type="ARBA" id="ARBA00038420"/>
    </source>
</evidence>
<feature type="region of interest" description="Disordered" evidence="2">
    <location>
        <begin position="98"/>
        <end position="169"/>
    </location>
</feature>
<organism evidence="5 6">
    <name type="scientific">Thiorhodococcus mannitoliphagus</name>
    <dbReference type="NCBI Taxonomy" id="329406"/>
    <lineage>
        <taxon>Bacteria</taxon>
        <taxon>Pseudomonadati</taxon>
        <taxon>Pseudomonadota</taxon>
        <taxon>Gammaproteobacteria</taxon>
        <taxon>Chromatiales</taxon>
        <taxon>Chromatiaceae</taxon>
        <taxon>Thiorhodococcus</taxon>
    </lineage>
</organism>
<name>A0A6P1DYG9_9GAMM</name>
<feature type="domain" description="LysM" evidence="4">
    <location>
        <begin position="56"/>
        <end position="100"/>
    </location>
</feature>
<feature type="compositionally biased region" description="Polar residues" evidence="2">
    <location>
        <begin position="116"/>
        <end position="125"/>
    </location>
</feature>
<dbReference type="SUPFAM" id="SSF51261">
    <property type="entry name" value="Duplicated hybrid motif"/>
    <property type="match status" value="1"/>
</dbReference>
<dbReference type="Pfam" id="PF01476">
    <property type="entry name" value="LysM"/>
    <property type="match status" value="1"/>
</dbReference>
<dbReference type="AlphaFoldDB" id="A0A6P1DYG9"/>
<dbReference type="CDD" id="cd12797">
    <property type="entry name" value="M23_peptidase"/>
    <property type="match status" value="1"/>
</dbReference>
<dbReference type="InterPro" id="IPR016047">
    <property type="entry name" value="M23ase_b-sheet_dom"/>
</dbReference>
<dbReference type="Gene3D" id="2.70.70.10">
    <property type="entry name" value="Glucose Permease (Domain IIA)"/>
    <property type="match status" value="1"/>
</dbReference>
<dbReference type="Gene3D" id="3.10.350.10">
    <property type="entry name" value="LysM domain"/>
    <property type="match status" value="1"/>
</dbReference>
<reference evidence="5 6" key="2">
    <citation type="submission" date="2020-02" db="EMBL/GenBank/DDBJ databases">
        <title>Genome sequences of Thiorhodococcus mannitoliphagus and Thiorhodococcus minor, purple sulfur photosynthetic bacteria in the gammaproteobacterial family, Chromatiaceae.</title>
        <authorList>
            <person name="Aviles F.A."/>
            <person name="Meyer T.E."/>
            <person name="Kyndt J.A."/>
        </authorList>
    </citation>
    <scope>NUCLEOTIDE SEQUENCE [LARGE SCALE GENOMIC DNA]</scope>
    <source>
        <strain evidence="5 6">DSM 18266</strain>
    </source>
</reference>
<dbReference type="InterPro" id="IPR018392">
    <property type="entry name" value="LysM"/>
</dbReference>
<comment type="similarity">
    <text evidence="1">Belongs to the E.coli NlpD/Haemophilus LppB family.</text>
</comment>
<dbReference type="InterPro" id="IPR036779">
    <property type="entry name" value="LysM_dom_sf"/>
</dbReference>
<dbReference type="CDD" id="cd00118">
    <property type="entry name" value="LysM"/>
    <property type="match status" value="1"/>
</dbReference>
<dbReference type="PANTHER" id="PTHR21666:SF263">
    <property type="entry name" value="MUREIN HYDROLASE ACTIVATOR NLPD"/>
    <property type="match status" value="1"/>
</dbReference>
<keyword evidence="3" id="KW-0472">Membrane</keyword>
<feature type="transmembrane region" description="Helical" evidence="3">
    <location>
        <begin position="12"/>
        <end position="33"/>
    </location>
</feature>
<protein>
    <submittedName>
        <fullName evidence="5">Peptidoglycan DD-metalloendopeptidase family protein</fullName>
    </submittedName>
</protein>
<sequence>MTLFRDPRIPTLVLGKGAISTVALIALVSVLIISGCASPRPAPIYGWNWAGPAPEGFYLVKNGDSLSVVSERLGVSMRNLVKWNRLRQPYTIYSDTLLRVAPPDGNPPKRLAAAPSRSQPQTKSAPRTERPPAKRVSQPKQRKQPTQASAPTAASEAPGSRREPSSVAWQWPLDGELVQRFRAGDPTRQGIRMKGRPGEQVRAAADGVVVYSGSGLKGYGNLIIVKHNDKYLSAYGFNRRLLAAEGDSIRGGQAIAEIGQGADGDYLLHFEVRRGGAAVDPILYLPARR</sequence>
<dbReference type="Pfam" id="PF01551">
    <property type="entry name" value="Peptidase_M23"/>
    <property type="match status" value="1"/>
</dbReference>
<keyword evidence="6" id="KW-1185">Reference proteome</keyword>
<keyword evidence="3" id="KW-0812">Transmembrane</keyword>
<proteinExistence type="inferred from homology"/>
<evidence type="ECO:0000313" key="5">
    <source>
        <dbReference type="EMBL" id="NEX22061.1"/>
    </source>
</evidence>
<reference evidence="6" key="1">
    <citation type="journal article" date="2020" name="Microbiol. Resour. Announc.">
        <title>Draft Genome Sequences of Thiorhodococcus mannitoliphagus and Thiorhodococcus minor, Purple Sulfur Photosynthetic Bacteria in the Gammaproteobacterial Family Chromatiaceae.</title>
        <authorList>
            <person name="Aviles F.A."/>
            <person name="Meyer T.E."/>
            <person name="Kyndt J.A."/>
        </authorList>
    </citation>
    <scope>NUCLEOTIDE SEQUENCE [LARGE SCALE GENOMIC DNA]</scope>
    <source>
        <strain evidence="6">DSM 18266</strain>
    </source>
</reference>
<keyword evidence="3" id="KW-1133">Transmembrane helix</keyword>
<dbReference type="SMART" id="SM00257">
    <property type="entry name" value="LysM"/>
    <property type="match status" value="1"/>
</dbReference>
<evidence type="ECO:0000313" key="6">
    <source>
        <dbReference type="Proteomes" id="UP000471640"/>
    </source>
</evidence>
<dbReference type="Proteomes" id="UP000471640">
    <property type="component" value="Unassembled WGS sequence"/>
</dbReference>
<evidence type="ECO:0000259" key="4">
    <source>
        <dbReference type="PROSITE" id="PS51782"/>
    </source>
</evidence>
<dbReference type="GO" id="GO:0004222">
    <property type="term" value="F:metalloendopeptidase activity"/>
    <property type="evidence" value="ECO:0007669"/>
    <property type="project" value="TreeGrafter"/>
</dbReference>
<dbReference type="GO" id="GO:0032153">
    <property type="term" value="C:cell division site"/>
    <property type="evidence" value="ECO:0007669"/>
    <property type="project" value="TreeGrafter"/>
</dbReference>
<comment type="caution">
    <text evidence="5">The sequence shown here is derived from an EMBL/GenBank/DDBJ whole genome shotgun (WGS) entry which is preliminary data.</text>
</comment>
<evidence type="ECO:0000256" key="2">
    <source>
        <dbReference type="SAM" id="MobiDB-lite"/>
    </source>
</evidence>
<accession>A0A6P1DYG9</accession>
<dbReference type="EMBL" id="JAAIJR010000081">
    <property type="protein sequence ID" value="NEX22061.1"/>
    <property type="molecule type" value="Genomic_DNA"/>
</dbReference>
<dbReference type="InterPro" id="IPR050570">
    <property type="entry name" value="Cell_wall_metabolism_enzyme"/>
</dbReference>